<dbReference type="AlphaFoldDB" id="A0A8S3K3B1"/>
<organism evidence="2 3">
    <name type="scientific">Rotaria magnacalcarata</name>
    <dbReference type="NCBI Taxonomy" id="392030"/>
    <lineage>
        <taxon>Eukaryota</taxon>
        <taxon>Metazoa</taxon>
        <taxon>Spiralia</taxon>
        <taxon>Gnathifera</taxon>
        <taxon>Rotifera</taxon>
        <taxon>Eurotatoria</taxon>
        <taxon>Bdelloidea</taxon>
        <taxon>Philodinida</taxon>
        <taxon>Philodinidae</taxon>
        <taxon>Rotaria</taxon>
    </lineage>
</organism>
<name>A0A8S3K3B1_9BILA</name>
<feature type="non-terminal residue" evidence="2">
    <location>
        <position position="1"/>
    </location>
</feature>
<accession>A0A8S3K3B1</accession>
<feature type="compositionally biased region" description="Low complexity" evidence="1">
    <location>
        <begin position="109"/>
        <end position="121"/>
    </location>
</feature>
<reference evidence="2" key="1">
    <citation type="submission" date="2021-02" db="EMBL/GenBank/DDBJ databases">
        <authorList>
            <person name="Nowell W R."/>
        </authorList>
    </citation>
    <scope>NUCLEOTIDE SEQUENCE</scope>
</reference>
<gene>
    <name evidence="2" type="ORF">GIL414_LOCUS87232</name>
</gene>
<protein>
    <submittedName>
        <fullName evidence="2">Uncharacterized protein</fullName>
    </submittedName>
</protein>
<evidence type="ECO:0000313" key="3">
    <source>
        <dbReference type="Proteomes" id="UP000681720"/>
    </source>
</evidence>
<evidence type="ECO:0000256" key="1">
    <source>
        <dbReference type="SAM" id="MobiDB-lite"/>
    </source>
</evidence>
<feature type="compositionally biased region" description="Basic and acidic residues" evidence="1">
    <location>
        <begin position="143"/>
        <end position="153"/>
    </location>
</feature>
<proteinExistence type="predicted"/>
<feature type="compositionally biased region" description="Polar residues" evidence="1">
    <location>
        <begin position="131"/>
        <end position="142"/>
    </location>
</feature>
<dbReference type="Proteomes" id="UP000681720">
    <property type="component" value="Unassembled WGS sequence"/>
</dbReference>
<comment type="caution">
    <text evidence="2">The sequence shown here is derived from an EMBL/GenBank/DDBJ whole genome shotgun (WGS) entry which is preliminary data.</text>
</comment>
<dbReference type="EMBL" id="CAJOBJ010378887">
    <property type="protein sequence ID" value="CAF5226651.1"/>
    <property type="molecule type" value="Genomic_DNA"/>
</dbReference>
<feature type="region of interest" description="Disordered" evidence="1">
    <location>
        <begin position="76"/>
        <end position="153"/>
    </location>
</feature>
<feature type="compositionally biased region" description="Low complexity" evidence="1">
    <location>
        <begin position="80"/>
        <end position="91"/>
    </location>
</feature>
<sequence>TESLGTKITKAVTHSPRYPKSTRKNGLVESLDLNKKYDSSTITTNIERTLHSDRSTTQKDQTEFLSNRDELLSIVSSRLTTGNRRTTSVTTPQTKRRISQKESVNSPYSNKSKTSFSLTTKTRQKPHPIKSASSTSSLVNVNQEKKSSIENQK</sequence>
<feature type="non-terminal residue" evidence="2">
    <location>
        <position position="153"/>
    </location>
</feature>
<evidence type="ECO:0000313" key="2">
    <source>
        <dbReference type="EMBL" id="CAF5226651.1"/>
    </source>
</evidence>